<keyword evidence="3" id="KW-1185">Reference proteome</keyword>
<dbReference type="AlphaFoldDB" id="A0A0R3Q2X8"/>
<name>A0A0R3Q2X8_9BILA</name>
<evidence type="ECO:0000313" key="4">
    <source>
        <dbReference type="WBParaSite" id="BTMF_0000031901-mRNA-1"/>
    </source>
</evidence>
<dbReference type="WBParaSite" id="BTMF_0000031901-mRNA-1">
    <property type="protein sequence ID" value="BTMF_0000031901-mRNA-1"/>
    <property type="gene ID" value="BTMF_0000031901"/>
</dbReference>
<protein>
    <submittedName>
        <fullName evidence="4">BZIP_Maf domain-containing protein</fullName>
    </submittedName>
</protein>
<accession>A0A0R3Q2X8</accession>
<proteinExistence type="predicted"/>
<organism evidence="4">
    <name type="scientific">Brugia timori</name>
    <dbReference type="NCBI Taxonomy" id="42155"/>
    <lineage>
        <taxon>Eukaryota</taxon>
        <taxon>Metazoa</taxon>
        <taxon>Ecdysozoa</taxon>
        <taxon>Nematoda</taxon>
        <taxon>Chromadorea</taxon>
        <taxon>Rhabditida</taxon>
        <taxon>Spirurina</taxon>
        <taxon>Spiruromorpha</taxon>
        <taxon>Filarioidea</taxon>
        <taxon>Onchocercidae</taxon>
        <taxon>Brugia</taxon>
    </lineage>
</organism>
<sequence>MAVLLSSLSDEELLSFADVSPSDLTPLESELIKRFRKNVEQIEAQEKKIIELEDRIDELSSEVDDLEEELASR</sequence>
<keyword evidence="1" id="KW-0175">Coiled coil</keyword>
<evidence type="ECO:0000313" key="2">
    <source>
        <dbReference type="EMBL" id="VDO06503.1"/>
    </source>
</evidence>
<reference evidence="2 3" key="2">
    <citation type="submission" date="2018-11" db="EMBL/GenBank/DDBJ databases">
        <authorList>
            <consortium name="Pathogen Informatics"/>
        </authorList>
    </citation>
    <scope>NUCLEOTIDE SEQUENCE [LARGE SCALE GENOMIC DNA]</scope>
</reference>
<reference evidence="4" key="1">
    <citation type="submission" date="2017-02" db="UniProtKB">
        <authorList>
            <consortium name="WormBaseParasite"/>
        </authorList>
    </citation>
    <scope>IDENTIFICATION</scope>
</reference>
<feature type="coiled-coil region" evidence="1">
    <location>
        <begin position="32"/>
        <end position="69"/>
    </location>
</feature>
<evidence type="ECO:0000256" key="1">
    <source>
        <dbReference type="SAM" id="Coils"/>
    </source>
</evidence>
<gene>
    <name evidence="2" type="ORF">BTMF_LOCUS10</name>
</gene>
<dbReference type="SUPFAM" id="SSF161270">
    <property type="entry name" value="PspA lactotransferrin-binding region"/>
    <property type="match status" value="1"/>
</dbReference>
<evidence type="ECO:0000313" key="3">
    <source>
        <dbReference type="Proteomes" id="UP000280834"/>
    </source>
</evidence>
<dbReference type="EMBL" id="UZAG01000001">
    <property type="protein sequence ID" value="VDO06503.1"/>
    <property type="molecule type" value="Genomic_DNA"/>
</dbReference>
<dbReference type="Proteomes" id="UP000280834">
    <property type="component" value="Unassembled WGS sequence"/>
</dbReference>